<dbReference type="AlphaFoldDB" id="A0A645GEZ6"/>
<dbReference type="InterPro" id="IPR012657">
    <property type="entry name" value="23S_rRNA-intervening_sequence"/>
</dbReference>
<dbReference type="SUPFAM" id="SSF158446">
    <property type="entry name" value="IVS-encoded protein-like"/>
    <property type="match status" value="1"/>
</dbReference>
<protein>
    <recommendedName>
        <fullName evidence="2">Four helix bundle protein</fullName>
    </recommendedName>
</protein>
<dbReference type="InterPro" id="IPR036583">
    <property type="entry name" value="23S_rRNA_IVS_sf"/>
</dbReference>
<reference evidence="1" key="1">
    <citation type="submission" date="2019-08" db="EMBL/GenBank/DDBJ databases">
        <authorList>
            <person name="Kucharzyk K."/>
            <person name="Murdoch R.W."/>
            <person name="Higgins S."/>
            <person name="Loffler F."/>
        </authorList>
    </citation>
    <scope>NUCLEOTIDE SEQUENCE</scope>
</reference>
<organism evidence="1">
    <name type="scientific">bioreactor metagenome</name>
    <dbReference type="NCBI Taxonomy" id="1076179"/>
    <lineage>
        <taxon>unclassified sequences</taxon>
        <taxon>metagenomes</taxon>
        <taxon>ecological metagenomes</taxon>
    </lineage>
</organism>
<evidence type="ECO:0008006" key="2">
    <source>
        <dbReference type="Google" id="ProtNLM"/>
    </source>
</evidence>
<comment type="caution">
    <text evidence="1">The sequence shown here is derived from an EMBL/GenBank/DDBJ whole genome shotgun (WGS) entry which is preliminary data.</text>
</comment>
<dbReference type="Gene3D" id="1.20.1440.60">
    <property type="entry name" value="23S rRNA-intervening sequence"/>
    <property type="match status" value="1"/>
</dbReference>
<gene>
    <name evidence="1" type="ORF">SDC9_172118</name>
</gene>
<sequence>MKTGNVIIDMTFSFALDIIAFTEKLNANKQFVIGQQLLKSGTSIGANVREAQNCESKSDFIHKFKIAAKEAEETEYWLMLCKYSNDYPFDESLFDKLKEVQKIINKIIHTSRQNKT</sequence>
<dbReference type="PANTHER" id="PTHR38471">
    <property type="entry name" value="FOUR HELIX BUNDLE PROTEIN"/>
    <property type="match status" value="1"/>
</dbReference>
<dbReference type="PANTHER" id="PTHR38471:SF2">
    <property type="entry name" value="FOUR HELIX BUNDLE PROTEIN"/>
    <property type="match status" value="1"/>
</dbReference>
<evidence type="ECO:0000313" key="1">
    <source>
        <dbReference type="EMBL" id="MPN24716.1"/>
    </source>
</evidence>
<proteinExistence type="predicted"/>
<dbReference type="PIRSF" id="PIRSF035652">
    <property type="entry name" value="CHP02436"/>
    <property type="match status" value="1"/>
</dbReference>
<dbReference type="Pfam" id="PF05635">
    <property type="entry name" value="23S_rRNA_IVP"/>
    <property type="match status" value="1"/>
</dbReference>
<dbReference type="NCBIfam" id="TIGR02436">
    <property type="entry name" value="four helix bundle protein"/>
    <property type="match status" value="1"/>
</dbReference>
<accession>A0A645GEZ6</accession>
<name>A0A645GEZ6_9ZZZZ</name>
<dbReference type="EMBL" id="VSSQ01073651">
    <property type="protein sequence ID" value="MPN24716.1"/>
    <property type="molecule type" value="Genomic_DNA"/>
</dbReference>